<dbReference type="GO" id="GO:0018580">
    <property type="term" value="F:nitronate monooxygenase activity"/>
    <property type="evidence" value="ECO:0007669"/>
    <property type="project" value="InterPro"/>
</dbReference>
<evidence type="ECO:0000256" key="3">
    <source>
        <dbReference type="ARBA" id="ARBA00023002"/>
    </source>
</evidence>
<dbReference type="Proteomes" id="UP001213000">
    <property type="component" value="Unassembled WGS sequence"/>
</dbReference>
<keyword evidence="5" id="KW-1185">Reference proteome</keyword>
<dbReference type="AlphaFoldDB" id="A0AAD5VT41"/>
<dbReference type="EMBL" id="JANIEX010000310">
    <property type="protein sequence ID" value="KAJ3569041.1"/>
    <property type="molecule type" value="Genomic_DNA"/>
</dbReference>
<dbReference type="PANTHER" id="PTHR32332">
    <property type="entry name" value="2-NITROPROPANE DIOXYGENASE"/>
    <property type="match status" value="1"/>
</dbReference>
<dbReference type="SUPFAM" id="SSF51412">
    <property type="entry name" value="Inosine monophosphate dehydrogenase (IMPDH)"/>
    <property type="match status" value="1"/>
</dbReference>
<comment type="caution">
    <text evidence="4">The sequence shown here is derived from an EMBL/GenBank/DDBJ whole genome shotgun (WGS) entry which is preliminary data.</text>
</comment>
<evidence type="ECO:0000256" key="1">
    <source>
        <dbReference type="ARBA" id="ARBA00022630"/>
    </source>
</evidence>
<dbReference type="CDD" id="cd04730">
    <property type="entry name" value="NPD_like"/>
    <property type="match status" value="1"/>
</dbReference>
<evidence type="ECO:0008006" key="6">
    <source>
        <dbReference type="Google" id="ProtNLM"/>
    </source>
</evidence>
<proteinExistence type="predicted"/>
<gene>
    <name evidence="4" type="ORF">NP233_g5317</name>
</gene>
<dbReference type="PANTHER" id="PTHR32332:SF31">
    <property type="entry name" value="2-NITROPROPANE DIOXYGENASE FAMILY, PUTATIVE (AFU_ORTHOLOGUE AFUA_2G09850)-RELATED"/>
    <property type="match status" value="1"/>
</dbReference>
<protein>
    <recommendedName>
        <fullName evidence="6">Nitronate monooxygenase domain-containing protein</fullName>
    </recommendedName>
</protein>
<keyword evidence="1" id="KW-0285">Flavoprotein</keyword>
<dbReference type="InterPro" id="IPR013785">
    <property type="entry name" value="Aldolase_TIM"/>
</dbReference>
<name>A0AAD5VT41_9AGAR</name>
<evidence type="ECO:0000313" key="4">
    <source>
        <dbReference type="EMBL" id="KAJ3569041.1"/>
    </source>
</evidence>
<dbReference type="InterPro" id="IPR004136">
    <property type="entry name" value="NMO"/>
</dbReference>
<reference evidence="4" key="1">
    <citation type="submission" date="2022-07" db="EMBL/GenBank/DDBJ databases">
        <title>Genome Sequence of Leucocoprinus birnbaumii.</title>
        <authorList>
            <person name="Buettner E."/>
        </authorList>
    </citation>
    <scope>NUCLEOTIDE SEQUENCE</scope>
    <source>
        <strain evidence="4">VT141</strain>
    </source>
</reference>
<sequence length="329" mass="35246">MSLANNKLIKLLGIATPIIGAPMAGASGGYITAEQIQKEIEVARQAFGSDSQLPLRIGVGFLCWRLERDEAQGEKELNVALDSHVTAIWLSFGEKLPKWIQQVRDHDRANGRKTIIFVQVPSAEDALVASRDWKVDVIVAQAFILMPGIEAGGHGFGNAPSMKSLITSILSIIPEDGPSVVGAGGLATGKDVAELLSLGAAGAVLGTRFLLTPESLYSDSHKQALVVAESTTSVRSMAFDQARDTLGWPSGVDGRGLRNATVDDYEKGEDIQVLRSKFQEAARNNDVSRAIVWAGTGVGDMRSIKPARELVQELNQECLAYLQSNAVQP</sequence>
<keyword evidence="3" id="KW-0560">Oxidoreductase</keyword>
<evidence type="ECO:0000313" key="5">
    <source>
        <dbReference type="Proteomes" id="UP001213000"/>
    </source>
</evidence>
<keyword evidence="2" id="KW-0288">FMN</keyword>
<dbReference type="Gene3D" id="3.20.20.70">
    <property type="entry name" value="Aldolase class I"/>
    <property type="match status" value="1"/>
</dbReference>
<organism evidence="4 5">
    <name type="scientific">Leucocoprinus birnbaumii</name>
    <dbReference type="NCBI Taxonomy" id="56174"/>
    <lineage>
        <taxon>Eukaryota</taxon>
        <taxon>Fungi</taxon>
        <taxon>Dikarya</taxon>
        <taxon>Basidiomycota</taxon>
        <taxon>Agaricomycotina</taxon>
        <taxon>Agaricomycetes</taxon>
        <taxon>Agaricomycetidae</taxon>
        <taxon>Agaricales</taxon>
        <taxon>Agaricineae</taxon>
        <taxon>Agaricaceae</taxon>
        <taxon>Leucocoprinus</taxon>
    </lineage>
</organism>
<evidence type="ECO:0000256" key="2">
    <source>
        <dbReference type="ARBA" id="ARBA00022643"/>
    </source>
</evidence>
<dbReference type="Pfam" id="PF03060">
    <property type="entry name" value="NMO"/>
    <property type="match status" value="1"/>
</dbReference>
<accession>A0AAD5VT41</accession>